<comment type="caution">
    <text evidence="2">The sequence shown here is derived from an EMBL/GenBank/DDBJ whole genome shotgun (WGS) entry which is preliminary data.</text>
</comment>
<organism evidence="2 3">
    <name type="scientific">Leptolyngbya foveolarum</name>
    <dbReference type="NCBI Taxonomy" id="47253"/>
    <lineage>
        <taxon>Bacteria</taxon>
        <taxon>Bacillati</taxon>
        <taxon>Cyanobacteriota</taxon>
        <taxon>Cyanophyceae</taxon>
        <taxon>Leptolyngbyales</taxon>
        <taxon>Leptolyngbyaceae</taxon>
        <taxon>Leptolyngbya group</taxon>
        <taxon>Leptolyngbya</taxon>
    </lineage>
</organism>
<dbReference type="Proteomes" id="UP000249354">
    <property type="component" value="Unassembled WGS sequence"/>
</dbReference>
<dbReference type="Pfam" id="PF01609">
    <property type="entry name" value="DDE_Tnp_1"/>
    <property type="match status" value="1"/>
</dbReference>
<reference evidence="2 3" key="2">
    <citation type="submission" date="2018-06" db="EMBL/GenBank/DDBJ databases">
        <title>Metagenomic assembly of (sub)arctic Cyanobacteria and their associated microbiome from non-axenic cultures.</title>
        <authorList>
            <person name="Baurain D."/>
        </authorList>
    </citation>
    <scope>NUCLEOTIDE SEQUENCE [LARGE SCALE GENOMIC DNA]</scope>
    <source>
        <strain evidence="2">ULC129bin1</strain>
    </source>
</reference>
<reference evidence="3" key="1">
    <citation type="submission" date="2018-04" db="EMBL/GenBank/DDBJ databases">
        <authorList>
            <person name="Cornet L."/>
        </authorList>
    </citation>
    <scope>NUCLEOTIDE SEQUENCE [LARGE SCALE GENOMIC DNA]</scope>
</reference>
<evidence type="ECO:0000313" key="3">
    <source>
        <dbReference type="Proteomes" id="UP000249354"/>
    </source>
</evidence>
<evidence type="ECO:0000313" key="2">
    <source>
        <dbReference type="EMBL" id="PZO11766.1"/>
    </source>
</evidence>
<protein>
    <recommendedName>
        <fullName evidence="1">Transposase IS4-like domain-containing protein</fullName>
    </recommendedName>
</protein>
<sequence length="252" mass="28533">MQPTATLFCQSARVDSWYLSAEFATYLASVDKNWVSLLKANRNLETQSLRLKDGSGQCLSFDTPRIKVKDLLPLIPKSAFSPIQVGNHVYWCFTFCCRVLGFGKLRLVISFETAQLTGTYAVLLTNRADFSAKQVLAKYLQRWPIETFYRDGKQYLGLNEYRMRTFESIQAHWTLVFVAYSILHLACLPPPTKAPGKRPTQLTQSIGQVCRQQSQALIEKLILFAHDCLEQGKSAAFVFAKLFDKQNKGVSA</sequence>
<dbReference type="PANTHER" id="PTHR33627">
    <property type="entry name" value="TRANSPOSASE"/>
    <property type="match status" value="1"/>
</dbReference>
<dbReference type="InterPro" id="IPR039365">
    <property type="entry name" value="IS701-like"/>
</dbReference>
<feature type="domain" description="Transposase IS4-like" evidence="1">
    <location>
        <begin position="12"/>
        <end position="181"/>
    </location>
</feature>
<name>A0A2W4TRK6_9CYAN</name>
<dbReference type="GO" id="GO:0003677">
    <property type="term" value="F:DNA binding"/>
    <property type="evidence" value="ECO:0007669"/>
    <property type="project" value="InterPro"/>
</dbReference>
<dbReference type="SUPFAM" id="SSF53098">
    <property type="entry name" value="Ribonuclease H-like"/>
    <property type="match status" value="1"/>
</dbReference>
<accession>A0A2W4TRK6</accession>
<dbReference type="GO" id="GO:0004803">
    <property type="term" value="F:transposase activity"/>
    <property type="evidence" value="ECO:0007669"/>
    <property type="project" value="InterPro"/>
</dbReference>
<dbReference type="EMBL" id="QBMC01000170">
    <property type="protein sequence ID" value="PZO11766.1"/>
    <property type="molecule type" value="Genomic_DNA"/>
</dbReference>
<dbReference type="InterPro" id="IPR012337">
    <property type="entry name" value="RNaseH-like_sf"/>
</dbReference>
<dbReference type="AlphaFoldDB" id="A0A2W4TRK6"/>
<dbReference type="PANTHER" id="PTHR33627:SF1">
    <property type="entry name" value="TRANSPOSASE"/>
    <property type="match status" value="1"/>
</dbReference>
<dbReference type="GO" id="GO:0006313">
    <property type="term" value="P:DNA transposition"/>
    <property type="evidence" value="ECO:0007669"/>
    <property type="project" value="InterPro"/>
</dbReference>
<proteinExistence type="predicted"/>
<gene>
    <name evidence="2" type="ORF">DCF25_18765</name>
</gene>
<dbReference type="InterPro" id="IPR002559">
    <property type="entry name" value="Transposase_11"/>
</dbReference>
<evidence type="ECO:0000259" key="1">
    <source>
        <dbReference type="Pfam" id="PF01609"/>
    </source>
</evidence>